<organism evidence="1 2">
    <name type="scientific">Choiromyces venosus 120613-1</name>
    <dbReference type="NCBI Taxonomy" id="1336337"/>
    <lineage>
        <taxon>Eukaryota</taxon>
        <taxon>Fungi</taxon>
        <taxon>Dikarya</taxon>
        <taxon>Ascomycota</taxon>
        <taxon>Pezizomycotina</taxon>
        <taxon>Pezizomycetes</taxon>
        <taxon>Pezizales</taxon>
        <taxon>Tuberaceae</taxon>
        <taxon>Choiromyces</taxon>
    </lineage>
</organism>
<dbReference type="EMBL" id="ML120359">
    <property type="protein sequence ID" value="RPB04262.1"/>
    <property type="molecule type" value="Genomic_DNA"/>
</dbReference>
<evidence type="ECO:0000313" key="1">
    <source>
        <dbReference type="EMBL" id="RPB04262.1"/>
    </source>
</evidence>
<proteinExistence type="predicted"/>
<keyword evidence="2" id="KW-1185">Reference proteome</keyword>
<dbReference type="Proteomes" id="UP000276215">
    <property type="component" value="Unassembled WGS sequence"/>
</dbReference>
<name>A0A3N4K4X5_9PEZI</name>
<dbReference type="AlphaFoldDB" id="A0A3N4K4X5"/>
<gene>
    <name evidence="1" type="ORF">L873DRAFT_1461809</name>
</gene>
<accession>A0A3N4K4X5</accession>
<protein>
    <submittedName>
        <fullName evidence="1">Uncharacterized protein</fullName>
    </submittedName>
</protein>
<sequence>MCFMGWAGLYKTWLGLAHCKYSTGCTAHKMPISRQRKPHLPITYKPNLKLKKKKTYPAIHHISPSPNTPSSTQHALKALFFRIYPHQPNHNLSLVLSNADVCRHPITHRDRQRSPICSRAQTVHFQLPPTNQISNIKSISKTITPTTVDHPPPPGQKKTSQ</sequence>
<reference evidence="1 2" key="1">
    <citation type="journal article" date="2018" name="Nat. Ecol. Evol.">
        <title>Pezizomycetes genomes reveal the molecular basis of ectomycorrhizal truffle lifestyle.</title>
        <authorList>
            <person name="Murat C."/>
            <person name="Payen T."/>
            <person name="Noel B."/>
            <person name="Kuo A."/>
            <person name="Morin E."/>
            <person name="Chen J."/>
            <person name="Kohler A."/>
            <person name="Krizsan K."/>
            <person name="Balestrini R."/>
            <person name="Da Silva C."/>
            <person name="Montanini B."/>
            <person name="Hainaut M."/>
            <person name="Levati E."/>
            <person name="Barry K.W."/>
            <person name="Belfiori B."/>
            <person name="Cichocki N."/>
            <person name="Clum A."/>
            <person name="Dockter R.B."/>
            <person name="Fauchery L."/>
            <person name="Guy J."/>
            <person name="Iotti M."/>
            <person name="Le Tacon F."/>
            <person name="Lindquist E.A."/>
            <person name="Lipzen A."/>
            <person name="Malagnac F."/>
            <person name="Mello A."/>
            <person name="Molinier V."/>
            <person name="Miyauchi S."/>
            <person name="Poulain J."/>
            <person name="Riccioni C."/>
            <person name="Rubini A."/>
            <person name="Sitrit Y."/>
            <person name="Splivallo R."/>
            <person name="Traeger S."/>
            <person name="Wang M."/>
            <person name="Zifcakova L."/>
            <person name="Wipf D."/>
            <person name="Zambonelli A."/>
            <person name="Paolocci F."/>
            <person name="Nowrousian M."/>
            <person name="Ottonello S."/>
            <person name="Baldrian P."/>
            <person name="Spatafora J.W."/>
            <person name="Henrissat B."/>
            <person name="Nagy L.G."/>
            <person name="Aury J.M."/>
            <person name="Wincker P."/>
            <person name="Grigoriev I.V."/>
            <person name="Bonfante P."/>
            <person name="Martin F.M."/>
        </authorList>
    </citation>
    <scope>NUCLEOTIDE SEQUENCE [LARGE SCALE GENOMIC DNA]</scope>
    <source>
        <strain evidence="1 2">120613-1</strain>
    </source>
</reference>
<evidence type="ECO:0000313" key="2">
    <source>
        <dbReference type="Proteomes" id="UP000276215"/>
    </source>
</evidence>